<dbReference type="InterPro" id="IPR003423">
    <property type="entry name" value="OMP_efflux"/>
</dbReference>
<dbReference type="RefSeq" id="WP_187319399.1">
    <property type="nucleotide sequence ID" value="NZ_JACSCY010000005.1"/>
</dbReference>
<proteinExistence type="inferred from homology"/>
<comment type="similarity">
    <text evidence="2">Belongs to the outer membrane factor (OMF) (TC 1.B.17) family.</text>
</comment>
<keyword evidence="3" id="KW-0813">Transport</keyword>
<dbReference type="PANTHER" id="PTHR30026:SF20">
    <property type="entry name" value="OUTER MEMBRANE PROTEIN TOLC"/>
    <property type="match status" value="1"/>
</dbReference>
<evidence type="ECO:0000256" key="9">
    <source>
        <dbReference type="SAM" id="SignalP"/>
    </source>
</evidence>
<dbReference type="SUPFAM" id="SSF56954">
    <property type="entry name" value="Outer membrane efflux proteins (OEP)"/>
    <property type="match status" value="1"/>
</dbReference>
<organism evidence="10 11">
    <name type="scientific">Hymenobacter citatus</name>
    <dbReference type="NCBI Taxonomy" id="2763506"/>
    <lineage>
        <taxon>Bacteria</taxon>
        <taxon>Pseudomonadati</taxon>
        <taxon>Bacteroidota</taxon>
        <taxon>Cytophagia</taxon>
        <taxon>Cytophagales</taxon>
        <taxon>Hymenobacteraceae</taxon>
        <taxon>Hymenobacter</taxon>
    </lineage>
</organism>
<sequence>MNILSLLAAALVLLTPGLAAQSLPAAPAPAGAGASLLTLAECRALALRQNQRLTVAARRQQAAEAAQAAAKTGRLPKLDASSTGYYVRGLRGTPLEAQGVATGVGMSQPIYSGGRIRSQIALAGLQAEVSGEDVRAARQQLVAETDQTYWQAIALREQVGLAERNRLQLQALVRDLDHKYQAGLVYKADLLRAQVQLRDADVQLLRARDEQQLSQQVLRQLIGWPAGDSLRLADTLEGEFLPVAAADYQARAQVQRPDLRQLALNTRADSLLIALARSARRPQVNASANALLLVQRPNVFLPDRTLTPAYALVSVNLPLVHWKEHRLLEAQRRYQAQANAAQLTEARQQVQLEISRDLLRLNQAVRRIELQRLTVAQAAENLRLNDNRFRAGLLSLVDLLQAQTVSQQAAAALVEAQAEYRMAEAALARATGEQD</sequence>
<evidence type="ECO:0000256" key="6">
    <source>
        <dbReference type="ARBA" id="ARBA00023136"/>
    </source>
</evidence>
<keyword evidence="4" id="KW-1134">Transmembrane beta strand</keyword>
<evidence type="ECO:0000256" key="3">
    <source>
        <dbReference type="ARBA" id="ARBA00022448"/>
    </source>
</evidence>
<keyword evidence="5" id="KW-0812">Transmembrane</keyword>
<feature type="signal peptide" evidence="9">
    <location>
        <begin position="1"/>
        <end position="19"/>
    </location>
</feature>
<protein>
    <submittedName>
        <fullName evidence="10">TolC family protein</fullName>
    </submittedName>
</protein>
<evidence type="ECO:0000313" key="11">
    <source>
        <dbReference type="Proteomes" id="UP000622017"/>
    </source>
</evidence>
<dbReference type="Pfam" id="PF02321">
    <property type="entry name" value="OEP"/>
    <property type="match status" value="2"/>
</dbReference>
<keyword evidence="6" id="KW-0472">Membrane</keyword>
<evidence type="ECO:0000256" key="1">
    <source>
        <dbReference type="ARBA" id="ARBA00004442"/>
    </source>
</evidence>
<evidence type="ECO:0000256" key="2">
    <source>
        <dbReference type="ARBA" id="ARBA00007613"/>
    </source>
</evidence>
<comment type="subcellular location">
    <subcellularLocation>
        <location evidence="1">Cell outer membrane</location>
    </subcellularLocation>
</comment>
<feature type="chain" id="PRO_5047248972" evidence="9">
    <location>
        <begin position="20"/>
        <end position="435"/>
    </location>
</feature>
<gene>
    <name evidence="10" type="ORF">H8B15_09285</name>
</gene>
<name>A0ABR7MJ45_9BACT</name>
<comment type="caution">
    <text evidence="10">The sequence shown here is derived from an EMBL/GenBank/DDBJ whole genome shotgun (WGS) entry which is preliminary data.</text>
</comment>
<dbReference type="EMBL" id="JACSCY010000005">
    <property type="protein sequence ID" value="MBC6611116.1"/>
    <property type="molecule type" value="Genomic_DNA"/>
</dbReference>
<keyword evidence="11" id="KW-1185">Reference proteome</keyword>
<keyword evidence="7" id="KW-0998">Cell outer membrane</keyword>
<keyword evidence="8" id="KW-0175">Coiled coil</keyword>
<evidence type="ECO:0000256" key="7">
    <source>
        <dbReference type="ARBA" id="ARBA00023237"/>
    </source>
</evidence>
<dbReference type="InterPro" id="IPR051906">
    <property type="entry name" value="TolC-like"/>
</dbReference>
<feature type="coiled-coil region" evidence="8">
    <location>
        <begin position="406"/>
        <end position="433"/>
    </location>
</feature>
<evidence type="ECO:0000256" key="4">
    <source>
        <dbReference type="ARBA" id="ARBA00022452"/>
    </source>
</evidence>
<evidence type="ECO:0000256" key="8">
    <source>
        <dbReference type="SAM" id="Coils"/>
    </source>
</evidence>
<dbReference type="Proteomes" id="UP000622017">
    <property type="component" value="Unassembled WGS sequence"/>
</dbReference>
<keyword evidence="9" id="KW-0732">Signal</keyword>
<accession>A0ABR7MJ45</accession>
<dbReference type="Gene3D" id="1.20.1600.10">
    <property type="entry name" value="Outer membrane efflux proteins (OEP)"/>
    <property type="match status" value="1"/>
</dbReference>
<evidence type="ECO:0000313" key="10">
    <source>
        <dbReference type="EMBL" id="MBC6611116.1"/>
    </source>
</evidence>
<dbReference type="PANTHER" id="PTHR30026">
    <property type="entry name" value="OUTER MEMBRANE PROTEIN TOLC"/>
    <property type="match status" value="1"/>
</dbReference>
<evidence type="ECO:0000256" key="5">
    <source>
        <dbReference type="ARBA" id="ARBA00022692"/>
    </source>
</evidence>
<reference evidence="10 11" key="1">
    <citation type="submission" date="2020-08" db="EMBL/GenBank/DDBJ databases">
        <title>Hymenobacter sp.</title>
        <authorList>
            <person name="Kim M.K."/>
        </authorList>
    </citation>
    <scope>NUCLEOTIDE SEQUENCE [LARGE SCALE GENOMIC DNA]</scope>
    <source>
        <strain evidence="10 11">BT507</strain>
    </source>
</reference>